<feature type="transmembrane region" description="Helical" evidence="6">
    <location>
        <begin position="56"/>
        <end position="75"/>
    </location>
</feature>
<evidence type="ECO:0000313" key="8">
    <source>
        <dbReference type="EMBL" id="MCZ0858028.1"/>
    </source>
</evidence>
<evidence type="ECO:0000256" key="3">
    <source>
        <dbReference type="ARBA" id="ARBA00022989"/>
    </source>
</evidence>
<feature type="transmembrane region" description="Helical" evidence="6">
    <location>
        <begin position="21"/>
        <end position="44"/>
    </location>
</feature>
<dbReference type="PANTHER" id="PTHR43229">
    <property type="entry name" value="NODULATION PROTEIN J"/>
    <property type="match status" value="1"/>
</dbReference>
<evidence type="ECO:0000256" key="6">
    <source>
        <dbReference type="SAM" id="Phobius"/>
    </source>
</evidence>
<keyword evidence="2 6" id="KW-0812">Transmembrane</keyword>
<evidence type="ECO:0000259" key="7">
    <source>
        <dbReference type="Pfam" id="PF01061"/>
    </source>
</evidence>
<evidence type="ECO:0000256" key="2">
    <source>
        <dbReference type="ARBA" id="ARBA00022692"/>
    </source>
</evidence>
<dbReference type="Proteomes" id="UP001072034">
    <property type="component" value="Unassembled WGS sequence"/>
</dbReference>
<keyword evidence="3 6" id="KW-1133">Transmembrane helix</keyword>
<dbReference type="InterPro" id="IPR000412">
    <property type="entry name" value="ABC_2_transport"/>
</dbReference>
<accession>A0ABT4I8F5</accession>
<dbReference type="InterPro" id="IPR051784">
    <property type="entry name" value="Nod_factor_ABC_transporter"/>
</dbReference>
<dbReference type="PANTHER" id="PTHR43229:SF2">
    <property type="entry name" value="NODULATION PROTEIN J"/>
    <property type="match status" value="1"/>
</dbReference>
<comment type="caution">
    <text evidence="8">The sequence shown here is derived from an EMBL/GenBank/DDBJ whole genome shotgun (WGS) entry which is preliminary data.</text>
</comment>
<evidence type="ECO:0000256" key="1">
    <source>
        <dbReference type="ARBA" id="ARBA00004141"/>
    </source>
</evidence>
<feature type="transmembrane region" description="Helical" evidence="6">
    <location>
        <begin position="139"/>
        <end position="165"/>
    </location>
</feature>
<organism evidence="8 9">
    <name type="scientific">Actinomyces israelii</name>
    <dbReference type="NCBI Taxonomy" id="1659"/>
    <lineage>
        <taxon>Bacteria</taxon>
        <taxon>Bacillati</taxon>
        <taxon>Actinomycetota</taxon>
        <taxon>Actinomycetes</taxon>
        <taxon>Actinomycetales</taxon>
        <taxon>Actinomycetaceae</taxon>
        <taxon>Actinomyces</taxon>
    </lineage>
</organism>
<dbReference type="RefSeq" id="WP_268917506.1">
    <property type="nucleotide sequence ID" value="NZ_JAPTMY010000015.1"/>
</dbReference>
<reference evidence="8" key="1">
    <citation type="submission" date="2022-10" db="EMBL/GenBank/DDBJ databases">
        <title>Genome sequence of Actinomyces israelii ATCC 10048.</title>
        <authorList>
            <person name="Watt R.M."/>
            <person name="Tong W.M."/>
        </authorList>
    </citation>
    <scope>NUCLEOTIDE SEQUENCE</scope>
    <source>
        <strain evidence="8">ATCC 10048</strain>
    </source>
</reference>
<gene>
    <name evidence="8" type="ORF">OHJ16_08215</name>
</gene>
<sequence>MSMRAVPAILRAAARQAAGDLRPVILGTGAVSLLLAIAPVILVGRLSDGAVDARTAFGPMLVAGSIGAFGCFATMQILGETYTDRVGGALLRVRILPHGPLTWAIGKAASTIVQTIVIQAAMLVGMMVFVTALPVSAPQVLTCLPLIALSAVAAAPLGFLAGALVRGVYSMMVAYLVVFALVVTSGSFFPLAWLPGWARGVQPVLPAYWSGHLTRWALAGDPAWEVGGAFAPALAAGVLAAWAVVGFAAAPAVIRRSFRRESIGALSRMQSTIRSQSGL</sequence>
<evidence type="ECO:0000313" key="9">
    <source>
        <dbReference type="Proteomes" id="UP001072034"/>
    </source>
</evidence>
<name>A0ABT4I8F5_9ACTO</name>
<feature type="transmembrane region" description="Helical" evidence="6">
    <location>
        <begin position="172"/>
        <end position="193"/>
    </location>
</feature>
<evidence type="ECO:0000256" key="4">
    <source>
        <dbReference type="ARBA" id="ARBA00023136"/>
    </source>
</evidence>
<protein>
    <submittedName>
        <fullName evidence="8">ABC transporter permease</fullName>
    </submittedName>
</protein>
<dbReference type="PRINTS" id="PR00164">
    <property type="entry name" value="ABC2TRNSPORT"/>
</dbReference>
<dbReference type="Pfam" id="PF01061">
    <property type="entry name" value="ABC2_membrane"/>
    <property type="match status" value="1"/>
</dbReference>
<keyword evidence="5" id="KW-0046">Antibiotic resistance</keyword>
<feature type="transmembrane region" description="Helical" evidence="6">
    <location>
        <begin position="112"/>
        <end position="133"/>
    </location>
</feature>
<comment type="subcellular location">
    <subcellularLocation>
        <location evidence="1">Membrane</location>
        <topology evidence="1">Multi-pass membrane protein</topology>
    </subcellularLocation>
</comment>
<evidence type="ECO:0000256" key="5">
    <source>
        <dbReference type="ARBA" id="ARBA00023251"/>
    </source>
</evidence>
<keyword evidence="4 6" id="KW-0472">Membrane</keyword>
<dbReference type="InterPro" id="IPR013525">
    <property type="entry name" value="ABC2_TM"/>
</dbReference>
<proteinExistence type="predicted"/>
<feature type="domain" description="ABC-2 type transporter transmembrane" evidence="7">
    <location>
        <begin position="50"/>
        <end position="216"/>
    </location>
</feature>
<feature type="transmembrane region" description="Helical" evidence="6">
    <location>
        <begin position="229"/>
        <end position="254"/>
    </location>
</feature>
<keyword evidence="9" id="KW-1185">Reference proteome</keyword>
<dbReference type="EMBL" id="JAPTMY010000015">
    <property type="protein sequence ID" value="MCZ0858028.1"/>
    <property type="molecule type" value="Genomic_DNA"/>
</dbReference>